<dbReference type="InterPro" id="IPR005174">
    <property type="entry name" value="KIB1-4_b-propeller"/>
</dbReference>
<dbReference type="Proteomes" id="UP000019116">
    <property type="component" value="Chromosome 4B"/>
</dbReference>
<dbReference type="OMA" id="FQIPNGA"/>
<dbReference type="PANTHER" id="PTHR33110:SF43">
    <property type="entry name" value="F-BOX DOMAIN-CONTAINING PROTEIN"/>
    <property type="match status" value="1"/>
</dbReference>
<feature type="domain" description="F-box" evidence="2">
    <location>
        <begin position="8"/>
        <end position="48"/>
    </location>
</feature>
<dbReference type="Gramene" id="TraesROB_scaffold_000982_01G000400.1">
    <property type="protein sequence ID" value="TraesROB_scaffold_000982_01G000400.1"/>
    <property type="gene ID" value="TraesROB_scaffold_000982_01G000400"/>
</dbReference>
<reference evidence="3" key="1">
    <citation type="submission" date="2018-08" db="EMBL/GenBank/DDBJ databases">
        <authorList>
            <person name="Rossello M."/>
        </authorList>
    </citation>
    <scope>NUCLEOTIDE SEQUENCE [LARGE SCALE GENOMIC DNA]</scope>
    <source>
        <strain evidence="3">cv. Chinese Spring</strain>
    </source>
</reference>
<dbReference type="Gramene" id="TraesJAG4B03G02262450.1">
    <property type="protein sequence ID" value="TraesJAG4B03G02262450.1.CDS1"/>
    <property type="gene ID" value="TraesJAG4B03G02262450"/>
</dbReference>
<evidence type="ECO:0000313" key="3">
    <source>
        <dbReference type="EnsemblPlants" id="TraesCS4B02G100200.1.cds1"/>
    </source>
</evidence>
<dbReference type="CDD" id="cd09917">
    <property type="entry name" value="F-box_SF"/>
    <property type="match status" value="1"/>
</dbReference>
<dbReference type="RefSeq" id="XP_044368740.1">
    <property type="nucleotide sequence ID" value="XM_044512805.1"/>
</dbReference>
<dbReference type="Gramene" id="TraesMAC4B03G02262280.1">
    <property type="protein sequence ID" value="TraesMAC4B03G02262280.1.CDS1"/>
    <property type="gene ID" value="TraesMAC4B03G02262280"/>
</dbReference>
<dbReference type="Gramene" id="TraesLDM4B03G02262910.1">
    <property type="protein sequence ID" value="TraesLDM4B03G02262910.1.CDS1"/>
    <property type="gene ID" value="TraesLDM4B03G02262910"/>
</dbReference>
<dbReference type="Gramene" id="TraesLAC4B03G02216270.2">
    <property type="protein sequence ID" value="TraesLAC4B03G02216270.2.CDS1"/>
    <property type="gene ID" value="TraesLAC4B03G02216270"/>
</dbReference>
<dbReference type="SUPFAM" id="SSF81383">
    <property type="entry name" value="F-box domain"/>
    <property type="match status" value="1"/>
</dbReference>
<dbReference type="PANTHER" id="PTHR33110">
    <property type="entry name" value="F-BOX/KELCH-REPEAT PROTEIN-RELATED"/>
    <property type="match status" value="1"/>
</dbReference>
<dbReference type="Gramene" id="TraesRN4B0100239400.1">
    <property type="protein sequence ID" value="TraesRN4B0100239400.1"/>
    <property type="gene ID" value="TraesRN4B0100239400"/>
</dbReference>
<dbReference type="Gramene" id="TraesWEE_scaffold_094967_01G000200.1">
    <property type="protein sequence ID" value="TraesWEE_scaffold_094967_01G000200.1"/>
    <property type="gene ID" value="TraesWEE_scaffold_094967_01G000200"/>
</dbReference>
<dbReference type="Gramene" id="TraesCLE_scaffold_095341_01G000200.1">
    <property type="protein sequence ID" value="TraesCLE_scaffold_095341_01G000200.1"/>
    <property type="gene ID" value="TraesCLE_scaffold_095341_01G000200"/>
</dbReference>
<dbReference type="Gramene" id="TraesSYM4B03G02289560.1">
    <property type="protein sequence ID" value="TraesSYM4B03G02289560.1.CDS1"/>
    <property type="gene ID" value="TraesSYM4B03G02289560"/>
</dbReference>
<name>A0A3B6INA2_WHEAT</name>
<reference evidence="3" key="2">
    <citation type="submission" date="2018-10" db="UniProtKB">
        <authorList>
            <consortium name="EnsemblPlants"/>
        </authorList>
    </citation>
    <scope>IDENTIFICATION</scope>
</reference>
<dbReference type="PaxDb" id="4565-Traes_4BS_26DE06685.2"/>
<evidence type="ECO:0000313" key="4">
    <source>
        <dbReference type="Proteomes" id="UP000019116"/>
    </source>
</evidence>
<dbReference type="Gene3D" id="1.20.1280.50">
    <property type="match status" value="1"/>
</dbReference>
<dbReference type="Gramene" id="TraesCAD_scaffold_082772_01G000200.1">
    <property type="protein sequence ID" value="TraesCAD_scaffold_082772_01G000200.1"/>
    <property type="gene ID" value="TraesCAD_scaffold_082772_01G000200"/>
</dbReference>
<keyword evidence="4" id="KW-1185">Reference proteome</keyword>
<dbReference type="Gramene" id="TraesCS4B02G100200.1">
    <property type="protein sequence ID" value="TraesCS4B02G100200.1.cds1"/>
    <property type="gene ID" value="TraesCS4B02G100200"/>
</dbReference>
<proteinExistence type="predicted"/>
<evidence type="ECO:0000259" key="2">
    <source>
        <dbReference type="Pfam" id="PF12937"/>
    </source>
</evidence>
<dbReference type="GeneID" id="123091322"/>
<dbReference type="Pfam" id="PF03478">
    <property type="entry name" value="Beta-prop_KIB1-4"/>
    <property type="match status" value="1"/>
</dbReference>
<dbReference type="EnsemblPlants" id="TraesCS4B02G100200.1">
    <property type="protein sequence ID" value="TraesCS4B02G100200.1.cds1"/>
    <property type="gene ID" value="TraesCS4B02G100200"/>
</dbReference>
<sequence length="333" mass="37521">MARYQRSWSDIPPELAALVLLRLHAHSDRVRFAAVCRDWRACARQHQLPPPLPWFILPGGTFFTLPHSESFLIPNGVEFHSSCGEWLVFARDDICYLVDTFSKVTLKLPDLDMYDRIEEPDEVINGHSMCYICLDVDVTMSIYKVIVCSVLLVAAIVDIGDLRTLAVCRPGGNLWFVSALGYDRSFDIILHGGKLLTVDGWRNLCVIDVEEDSDNGSLFISRIERIIKGPPWPFRQFPGGLLVFDQYLVESHGALLLVRGTIYGKPPEDNHTGFEIRAVRFEFEVCEADFQSSQWVERRSVGGRPGAVSWAEMLQVCLCAPVQSEGELHLLPG</sequence>
<evidence type="ECO:0000259" key="1">
    <source>
        <dbReference type="Pfam" id="PF03478"/>
    </source>
</evidence>
<dbReference type="Pfam" id="PF12937">
    <property type="entry name" value="F-box-like"/>
    <property type="match status" value="1"/>
</dbReference>
<dbReference type="InterPro" id="IPR001810">
    <property type="entry name" value="F-box_dom"/>
</dbReference>
<protein>
    <submittedName>
        <fullName evidence="3">Uncharacterized protein</fullName>
    </submittedName>
</protein>
<dbReference type="Gramene" id="TraesCS4B03G0228400.1">
    <property type="protein sequence ID" value="TraesCS4B03G0228400.1.CDS1"/>
    <property type="gene ID" value="TraesCS4B03G0228400"/>
</dbReference>
<organism evidence="3">
    <name type="scientific">Triticum aestivum</name>
    <name type="common">Wheat</name>
    <dbReference type="NCBI Taxonomy" id="4565"/>
    <lineage>
        <taxon>Eukaryota</taxon>
        <taxon>Viridiplantae</taxon>
        <taxon>Streptophyta</taxon>
        <taxon>Embryophyta</taxon>
        <taxon>Tracheophyta</taxon>
        <taxon>Spermatophyta</taxon>
        <taxon>Magnoliopsida</taxon>
        <taxon>Liliopsida</taxon>
        <taxon>Poales</taxon>
        <taxon>Poaceae</taxon>
        <taxon>BOP clade</taxon>
        <taxon>Pooideae</taxon>
        <taxon>Triticodae</taxon>
        <taxon>Triticeae</taxon>
        <taxon>Triticinae</taxon>
        <taxon>Triticum</taxon>
    </lineage>
</organism>
<dbReference type="Gramene" id="TraesLAC4B03G02216270.1">
    <property type="protein sequence ID" value="TraesLAC4B03G02216270.1.CDS1"/>
    <property type="gene ID" value="TraesLAC4B03G02216270"/>
</dbReference>
<accession>A0A3B6INA2</accession>
<gene>
    <name evidence="3" type="primary">LOC123091322</name>
</gene>
<dbReference type="Gramene" id="TraesNOR4B03G02280030.1">
    <property type="protein sequence ID" value="TraesNOR4B03G02280030.1.CDS1"/>
    <property type="gene ID" value="TraesNOR4B03G02280030"/>
</dbReference>
<dbReference type="AlphaFoldDB" id="A0A3B6INA2"/>
<dbReference type="KEGG" id="taes:123091322"/>
<feature type="domain" description="KIB1-4 beta-propeller" evidence="1">
    <location>
        <begin position="73"/>
        <end position="304"/>
    </location>
</feature>
<dbReference type="InterPro" id="IPR036047">
    <property type="entry name" value="F-box-like_dom_sf"/>
</dbReference>
<dbReference type="Gramene" id="TraesARI4B03G02298810.1">
    <property type="protein sequence ID" value="TraesARI4B03G02298810.1.CDS1"/>
    <property type="gene ID" value="TraesARI4B03G02298810"/>
</dbReference>